<reference evidence="1 2" key="1">
    <citation type="journal article" date="2019" name="Sci. Rep.">
        <title>Orb-weaving spider Araneus ventricosus genome elucidates the spidroin gene catalogue.</title>
        <authorList>
            <person name="Kono N."/>
            <person name="Nakamura H."/>
            <person name="Ohtoshi R."/>
            <person name="Moran D.A.P."/>
            <person name="Shinohara A."/>
            <person name="Yoshida Y."/>
            <person name="Fujiwara M."/>
            <person name="Mori M."/>
            <person name="Tomita M."/>
            <person name="Arakawa K."/>
        </authorList>
    </citation>
    <scope>NUCLEOTIDE SEQUENCE [LARGE SCALE GENOMIC DNA]</scope>
</reference>
<accession>A0A4Y1ZMX7</accession>
<protein>
    <submittedName>
        <fullName evidence="1">Uncharacterized protein</fullName>
    </submittedName>
</protein>
<dbReference type="AlphaFoldDB" id="A0A4Y1ZMX7"/>
<gene>
    <name evidence="1" type="ORF">AVEN_60300_1</name>
</gene>
<evidence type="ECO:0000313" key="1">
    <source>
        <dbReference type="EMBL" id="GBL57938.1"/>
    </source>
</evidence>
<sequence>MPTRTSSFAPLSVNRFEGSLNWTNVIKSILMEKSARARDGQIHRRRKNVSFNIFNVTHENLKIIFLYGLLKNTEKFLLKSKYLVVISSVYALPDVCTIDHGLGSSVYAPPDVCTKDNGLGSSGYAPPDVCTIDHGLGSSVYTPPDVCWSYFKISP</sequence>
<dbReference type="EMBL" id="BGPR01075904">
    <property type="protein sequence ID" value="GBL57938.1"/>
    <property type="molecule type" value="Genomic_DNA"/>
</dbReference>
<proteinExistence type="predicted"/>
<keyword evidence="2" id="KW-1185">Reference proteome</keyword>
<organism evidence="1 2">
    <name type="scientific">Araneus ventricosus</name>
    <name type="common">Orbweaver spider</name>
    <name type="synonym">Epeira ventricosa</name>
    <dbReference type="NCBI Taxonomy" id="182803"/>
    <lineage>
        <taxon>Eukaryota</taxon>
        <taxon>Metazoa</taxon>
        <taxon>Ecdysozoa</taxon>
        <taxon>Arthropoda</taxon>
        <taxon>Chelicerata</taxon>
        <taxon>Arachnida</taxon>
        <taxon>Araneae</taxon>
        <taxon>Araneomorphae</taxon>
        <taxon>Entelegynae</taxon>
        <taxon>Araneoidea</taxon>
        <taxon>Araneidae</taxon>
        <taxon>Araneus</taxon>
    </lineage>
</organism>
<comment type="caution">
    <text evidence="1">The sequence shown here is derived from an EMBL/GenBank/DDBJ whole genome shotgun (WGS) entry which is preliminary data.</text>
</comment>
<name>A0A4Y1ZMX7_ARAVE</name>
<dbReference type="Proteomes" id="UP000499080">
    <property type="component" value="Unassembled WGS sequence"/>
</dbReference>
<evidence type="ECO:0000313" key="2">
    <source>
        <dbReference type="Proteomes" id="UP000499080"/>
    </source>
</evidence>